<evidence type="ECO:0000256" key="5">
    <source>
        <dbReference type="ARBA" id="ARBA00023274"/>
    </source>
</evidence>
<organism evidence="8 9">
    <name type="scientific">Candidatus Roizmanbacteria bacterium GW2011_GWB1_40_7</name>
    <dbReference type="NCBI Taxonomy" id="1618482"/>
    <lineage>
        <taxon>Bacteria</taxon>
        <taxon>Candidatus Roizmaniibacteriota</taxon>
    </lineage>
</organism>
<dbReference type="NCBIfam" id="TIGR00060">
    <property type="entry name" value="L18_bact"/>
    <property type="match status" value="1"/>
</dbReference>
<dbReference type="GO" id="GO:0003735">
    <property type="term" value="F:structural constituent of ribosome"/>
    <property type="evidence" value="ECO:0007669"/>
    <property type="project" value="InterPro"/>
</dbReference>
<evidence type="ECO:0000313" key="9">
    <source>
        <dbReference type="Proteomes" id="UP000034664"/>
    </source>
</evidence>
<dbReference type="Gene3D" id="3.30.420.100">
    <property type="match status" value="1"/>
</dbReference>
<dbReference type="Pfam" id="PF00861">
    <property type="entry name" value="Ribosomal_L18p"/>
    <property type="match status" value="1"/>
</dbReference>
<dbReference type="PANTHER" id="PTHR12899">
    <property type="entry name" value="39S RIBOSOMAL PROTEIN L18, MITOCHONDRIAL"/>
    <property type="match status" value="1"/>
</dbReference>
<comment type="function">
    <text evidence="7">This is one of the proteins that bind and probably mediate the attachment of the 5S RNA into the large ribosomal subunit, where it forms part of the central protuberance.</text>
</comment>
<dbReference type="GO" id="GO:0006412">
    <property type="term" value="P:translation"/>
    <property type="evidence" value="ECO:0007669"/>
    <property type="project" value="UniProtKB-UniRule"/>
</dbReference>
<dbReference type="InterPro" id="IPR004389">
    <property type="entry name" value="Ribosomal_uL18_bac-type"/>
</dbReference>
<evidence type="ECO:0000256" key="6">
    <source>
        <dbReference type="ARBA" id="ARBA00035197"/>
    </source>
</evidence>
<keyword evidence="3 7" id="KW-0694">RNA-binding</keyword>
<keyword evidence="2 7" id="KW-0699">rRNA-binding</keyword>
<comment type="caution">
    <text evidence="8">The sequence shown here is derived from an EMBL/GenBank/DDBJ whole genome shotgun (WGS) entry which is preliminary data.</text>
</comment>
<accession>A0A0G0T6S0</accession>
<gene>
    <name evidence="7" type="primary">rplR</name>
    <name evidence="8" type="ORF">UU14_C0003G0056</name>
</gene>
<dbReference type="Proteomes" id="UP000034664">
    <property type="component" value="Unassembled WGS sequence"/>
</dbReference>
<sequence>MKKATKKTVKNYKRNRVVVFRSNQHIYVQIIDDSKGATLVSASDHEIKGTKNTEAQKLQETQKMQIARMVGKLLAEKAKKQKVGKAYFDRRGYKYHGRIKALAEGAREEGLDF</sequence>
<protein>
    <recommendedName>
        <fullName evidence="6 7">Large ribosomal subunit protein uL18</fullName>
    </recommendedName>
</protein>
<reference evidence="8 9" key="1">
    <citation type="journal article" date="2015" name="Nature">
        <title>rRNA introns, odd ribosomes, and small enigmatic genomes across a large radiation of phyla.</title>
        <authorList>
            <person name="Brown C.T."/>
            <person name="Hug L.A."/>
            <person name="Thomas B.C."/>
            <person name="Sharon I."/>
            <person name="Castelle C.J."/>
            <person name="Singh A."/>
            <person name="Wilkins M.J."/>
            <person name="Williams K.H."/>
            <person name="Banfield J.F."/>
        </authorList>
    </citation>
    <scope>NUCLEOTIDE SEQUENCE [LARGE SCALE GENOMIC DNA]</scope>
</reference>
<dbReference type="GO" id="GO:0022625">
    <property type="term" value="C:cytosolic large ribosomal subunit"/>
    <property type="evidence" value="ECO:0007669"/>
    <property type="project" value="TreeGrafter"/>
</dbReference>
<dbReference type="InterPro" id="IPR057268">
    <property type="entry name" value="Ribosomal_L18"/>
</dbReference>
<evidence type="ECO:0000256" key="4">
    <source>
        <dbReference type="ARBA" id="ARBA00022980"/>
    </source>
</evidence>
<dbReference type="PANTHER" id="PTHR12899:SF3">
    <property type="entry name" value="LARGE RIBOSOMAL SUBUNIT PROTEIN UL18M"/>
    <property type="match status" value="1"/>
</dbReference>
<evidence type="ECO:0000256" key="3">
    <source>
        <dbReference type="ARBA" id="ARBA00022884"/>
    </source>
</evidence>
<dbReference type="FunFam" id="3.30.420.100:FF:000001">
    <property type="entry name" value="50S ribosomal protein L18"/>
    <property type="match status" value="1"/>
</dbReference>
<dbReference type="EMBL" id="LBZM01000003">
    <property type="protein sequence ID" value="KKR72693.1"/>
    <property type="molecule type" value="Genomic_DNA"/>
</dbReference>
<evidence type="ECO:0000256" key="2">
    <source>
        <dbReference type="ARBA" id="ARBA00022730"/>
    </source>
</evidence>
<dbReference type="AlphaFoldDB" id="A0A0G0T6S0"/>
<evidence type="ECO:0000256" key="7">
    <source>
        <dbReference type="HAMAP-Rule" id="MF_01337"/>
    </source>
</evidence>
<name>A0A0G0T6S0_9BACT</name>
<proteinExistence type="inferred from homology"/>
<dbReference type="HAMAP" id="MF_01337_B">
    <property type="entry name" value="Ribosomal_uL18_B"/>
    <property type="match status" value="1"/>
</dbReference>
<keyword evidence="4 7" id="KW-0689">Ribosomal protein</keyword>
<evidence type="ECO:0000313" key="8">
    <source>
        <dbReference type="EMBL" id="KKR72693.1"/>
    </source>
</evidence>
<comment type="subunit">
    <text evidence="7">Part of the 50S ribosomal subunit; part of the 5S rRNA/L5/L18/L25 subcomplex. Contacts the 5S and 23S rRNAs.</text>
</comment>
<evidence type="ECO:0000256" key="1">
    <source>
        <dbReference type="ARBA" id="ARBA00007116"/>
    </source>
</evidence>
<keyword evidence="5 7" id="KW-0687">Ribonucleoprotein</keyword>
<comment type="similarity">
    <text evidence="1 7">Belongs to the universal ribosomal protein uL18 family.</text>
</comment>
<dbReference type="GO" id="GO:0008097">
    <property type="term" value="F:5S rRNA binding"/>
    <property type="evidence" value="ECO:0007669"/>
    <property type="project" value="TreeGrafter"/>
</dbReference>
<dbReference type="CDD" id="cd00432">
    <property type="entry name" value="Ribosomal_L18_L5e"/>
    <property type="match status" value="1"/>
</dbReference>
<dbReference type="PATRIC" id="fig|1618482.3.peg.181"/>
<dbReference type="InterPro" id="IPR005484">
    <property type="entry name" value="Ribosomal_uL18_bac/plant/anim"/>
</dbReference>
<dbReference type="SUPFAM" id="SSF53137">
    <property type="entry name" value="Translational machinery components"/>
    <property type="match status" value="1"/>
</dbReference>